<reference evidence="2 3" key="1">
    <citation type="submission" date="2018-08" db="EMBL/GenBank/DDBJ databases">
        <title>Genome and evolution of the arbuscular mycorrhizal fungus Diversispora epigaea (formerly Glomus versiforme) and its bacterial endosymbionts.</title>
        <authorList>
            <person name="Sun X."/>
            <person name="Fei Z."/>
            <person name="Harrison M."/>
        </authorList>
    </citation>
    <scope>NUCLEOTIDE SEQUENCE [LARGE SCALE GENOMIC DNA]</scope>
    <source>
        <strain evidence="2 3">IT104</strain>
    </source>
</reference>
<evidence type="ECO:0000313" key="3">
    <source>
        <dbReference type="Proteomes" id="UP000266861"/>
    </source>
</evidence>
<dbReference type="STRING" id="1348612.A0A397GJC4"/>
<dbReference type="Gene3D" id="4.10.60.10">
    <property type="entry name" value="Zinc finger, CCHC-type"/>
    <property type="match status" value="1"/>
</dbReference>
<dbReference type="AlphaFoldDB" id="A0A397GJC4"/>
<keyword evidence="3" id="KW-1185">Reference proteome</keyword>
<dbReference type="EMBL" id="PQFF01000423">
    <property type="protein sequence ID" value="RHZ51071.1"/>
    <property type="molecule type" value="Genomic_DNA"/>
</dbReference>
<evidence type="ECO:0008006" key="4">
    <source>
        <dbReference type="Google" id="ProtNLM"/>
    </source>
</evidence>
<sequence length="255" mass="29403">MLNSNKAMFHIGLIPSRWYNDVTFDPRKELAITICSEKTRPNDDKNVYEHQVRTNFDLLNKIRHTHLFSETVRANLSHKAKYNLGFGYAKQAIGLALELGCEDEINKILRNWINEKKIEIRDSQPDHISNKENLPSISNPHQTCTKGAPRKRVKNAVEIVNKRHEKNNTLNELSRNENAIQTKYICSFCKGVGHNSRSAPRKRVKNAVEIVNKRHEKNNTLNELSRNENAIQTKYICSFCKGVGHNSRSCSLKKR</sequence>
<name>A0A397GJC4_9GLOM</name>
<feature type="region of interest" description="Disordered" evidence="1">
    <location>
        <begin position="126"/>
        <end position="149"/>
    </location>
</feature>
<gene>
    <name evidence="2" type="ORF">Glove_485g33</name>
</gene>
<proteinExistence type="predicted"/>
<feature type="compositionally biased region" description="Polar residues" evidence="1">
    <location>
        <begin position="131"/>
        <end position="145"/>
    </location>
</feature>
<protein>
    <recommendedName>
        <fullName evidence="4">CCHC-type domain-containing protein</fullName>
    </recommendedName>
</protein>
<accession>A0A397GJC4</accession>
<dbReference type="OrthoDB" id="2410767at2759"/>
<evidence type="ECO:0000313" key="2">
    <source>
        <dbReference type="EMBL" id="RHZ51071.1"/>
    </source>
</evidence>
<dbReference type="Proteomes" id="UP000266861">
    <property type="component" value="Unassembled WGS sequence"/>
</dbReference>
<comment type="caution">
    <text evidence="2">The sequence shown here is derived from an EMBL/GenBank/DDBJ whole genome shotgun (WGS) entry which is preliminary data.</text>
</comment>
<organism evidence="2 3">
    <name type="scientific">Diversispora epigaea</name>
    <dbReference type="NCBI Taxonomy" id="1348612"/>
    <lineage>
        <taxon>Eukaryota</taxon>
        <taxon>Fungi</taxon>
        <taxon>Fungi incertae sedis</taxon>
        <taxon>Mucoromycota</taxon>
        <taxon>Glomeromycotina</taxon>
        <taxon>Glomeromycetes</taxon>
        <taxon>Diversisporales</taxon>
        <taxon>Diversisporaceae</taxon>
        <taxon>Diversispora</taxon>
    </lineage>
</organism>
<evidence type="ECO:0000256" key="1">
    <source>
        <dbReference type="SAM" id="MobiDB-lite"/>
    </source>
</evidence>